<evidence type="ECO:0000259" key="2">
    <source>
        <dbReference type="Pfam" id="PF14521"/>
    </source>
</evidence>
<dbReference type="GO" id="GO:0004222">
    <property type="term" value="F:metalloendopeptidase activity"/>
    <property type="evidence" value="ECO:0007669"/>
    <property type="project" value="InterPro"/>
</dbReference>
<dbReference type="InterPro" id="IPR024079">
    <property type="entry name" value="MetalloPept_cat_dom_sf"/>
</dbReference>
<feature type="domain" description="Lysine-specific metallo-endopeptidase" evidence="2">
    <location>
        <begin position="123"/>
        <end position="242"/>
    </location>
</feature>
<accession>A0A062V405</accession>
<dbReference type="Proteomes" id="UP000027153">
    <property type="component" value="Unassembled WGS sequence"/>
</dbReference>
<dbReference type="InterPro" id="IPR029463">
    <property type="entry name" value="Lys_MEP"/>
</dbReference>
<organism evidence="3 4">
    <name type="scientific">Candidatus Methanoperedens nitratireducens</name>
    <dbReference type="NCBI Taxonomy" id="1392998"/>
    <lineage>
        <taxon>Archaea</taxon>
        <taxon>Methanobacteriati</taxon>
        <taxon>Methanobacteriota</taxon>
        <taxon>Stenosarchaea group</taxon>
        <taxon>Methanomicrobia</taxon>
        <taxon>Methanosarcinales</taxon>
        <taxon>ANME-2 cluster</taxon>
        <taxon>Candidatus Methanoperedentaceae</taxon>
        <taxon>Candidatus Methanoperedens</taxon>
    </lineage>
</organism>
<evidence type="ECO:0000313" key="3">
    <source>
        <dbReference type="EMBL" id="KCZ70534.1"/>
    </source>
</evidence>
<dbReference type="Pfam" id="PF14521">
    <property type="entry name" value="Aspzincin_M35"/>
    <property type="match status" value="1"/>
</dbReference>
<name>A0A062V405_9EURY</name>
<protein>
    <recommendedName>
        <fullName evidence="2">Lysine-specific metallo-endopeptidase domain-containing protein</fullName>
    </recommendedName>
</protein>
<reference evidence="3 4" key="1">
    <citation type="journal article" date="2013" name="Nature">
        <title>Anaerobic oxidation of methane coupled to nitrate reduction in a novel archaeal lineage.</title>
        <authorList>
            <person name="Haroon M.F."/>
            <person name="Hu S."/>
            <person name="Shi Y."/>
            <person name="Imelfort M."/>
            <person name="Keller J."/>
            <person name="Hugenholtz P."/>
            <person name="Yuan Z."/>
            <person name="Tyson G.W."/>
        </authorList>
    </citation>
    <scope>NUCLEOTIDE SEQUENCE [LARGE SCALE GENOMIC DNA]</scope>
    <source>
        <strain evidence="3 4">ANME-2d</strain>
    </source>
</reference>
<dbReference type="Gene3D" id="3.40.390.10">
    <property type="entry name" value="Collagenase (Catalytic Domain)"/>
    <property type="match status" value="1"/>
</dbReference>
<keyword evidence="4" id="KW-1185">Reference proteome</keyword>
<evidence type="ECO:0000256" key="1">
    <source>
        <dbReference type="SAM" id="MobiDB-lite"/>
    </source>
</evidence>
<gene>
    <name evidence="3" type="ORF">ANME2D_02554</name>
</gene>
<feature type="region of interest" description="Disordered" evidence="1">
    <location>
        <begin position="1"/>
        <end position="32"/>
    </location>
</feature>
<proteinExistence type="predicted"/>
<evidence type="ECO:0000313" key="4">
    <source>
        <dbReference type="Proteomes" id="UP000027153"/>
    </source>
</evidence>
<dbReference type="AlphaFoldDB" id="A0A062V405"/>
<dbReference type="SUPFAM" id="SSF55486">
    <property type="entry name" value="Metalloproteases ('zincins'), catalytic domain"/>
    <property type="match status" value="1"/>
</dbReference>
<dbReference type="RefSeq" id="WP_048092205.1">
    <property type="nucleotide sequence ID" value="NZ_JMIY01000007.1"/>
</dbReference>
<comment type="caution">
    <text evidence="3">The sequence shown here is derived from an EMBL/GenBank/DDBJ whole genome shotgun (WGS) entry which is preliminary data.</text>
</comment>
<dbReference type="EMBL" id="JMIY01000007">
    <property type="protein sequence ID" value="KCZ70534.1"/>
    <property type="molecule type" value="Genomic_DNA"/>
</dbReference>
<dbReference type="OrthoDB" id="137954at2157"/>
<feature type="compositionally biased region" description="Polar residues" evidence="1">
    <location>
        <begin position="1"/>
        <end position="22"/>
    </location>
</feature>
<sequence length="252" mass="28418">MSTHQQVHNSKTADSARKQQPASKPAPLAQHAHPAPIIQRARADPGSLMPADVLQLQHMIGNRAVGRLLSESGLRTSSAGYVQRFTTQDCDPSDKARIEESHNRAIAMLDKAIQRLTSDPVTAETQRHFANHFGDYGSLRRDIVVGHFKRDLSLMKASKITYECESECNPGEPAYTYWIFGDIHICLPWLRSESLNERGETFIHELHHWDAIRGHLDLGYHKNNTDNKTTWIVAVNNADAYSELAQDLYEQP</sequence>